<keyword evidence="5" id="KW-1185">Reference proteome</keyword>
<dbReference type="InterPro" id="IPR036282">
    <property type="entry name" value="Glutathione-S-Trfase_C_sf"/>
</dbReference>
<proteinExistence type="inferred from homology"/>
<gene>
    <name evidence="4" type="ORF">SNE40_007567</name>
</gene>
<dbReference type="PROSITE" id="PS50404">
    <property type="entry name" value="GST_NTER"/>
    <property type="match status" value="1"/>
</dbReference>
<dbReference type="Gene3D" id="1.20.1050.10">
    <property type="match status" value="1"/>
</dbReference>
<dbReference type="PANTHER" id="PTHR44188:SF1">
    <property type="entry name" value="GDAP1, ISOFORM A"/>
    <property type="match status" value="1"/>
</dbReference>
<organism evidence="4 5">
    <name type="scientific">Patella caerulea</name>
    <name type="common">Rayed Mediterranean limpet</name>
    <dbReference type="NCBI Taxonomy" id="87958"/>
    <lineage>
        <taxon>Eukaryota</taxon>
        <taxon>Metazoa</taxon>
        <taxon>Spiralia</taxon>
        <taxon>Lophotrochozoa</taxon>
        <taxon>Mollusca</taxon>
        <taxon>Gastropoda</taxon>
        <taxon>Patellogastropoda</taxon>
        <taxon>Patelloidea</taxon>
        <taxon>Patellidae</taxon>
        <taxon>Patella</taxon>
    </lineage>
</organism>
<dbReference type="SUPFAM" id="SSF47616">
    <property type="entry name" value="GST C-terminal domain-like"/>
    <property type="match status" value="1"/>
</dbReference>
<dbReference type="AlphaFoldDB" id="A0AAN8JYS2"/>
<dbReference type="InterPro" id="IPR036249">
    <property type="entry name" value="Thioredoxin-like_sf"/>
</dbReference>
<reference evidence="4 5" key="1">
    <citation type="submission" date="2024-01" db="EMBL/GenBank/DDBJ databases">
        <title>The genome of the rayed Mediterranean limpet Patella caerulea (Linnaeus, 1758).</title>
        <authorList>
            <person name="Anh-Thu Weber A."/>
            <person name="Halstead-Nussloch G."/>
        </authorList>
    </citation>
    <scope>NUCLEOTIDE SEQUENCE [LARGE SCALE GENOMIC DNA]</scope>
    <source>
        <strain evidence="4">AATW-2023a</strain>
        <tissue evidence="4">Whole specimen</tissue>
    </source>
</reference>
<feature type="domain" description="GST N-terminal" evidence="2">
    <location>
        <begin position="3"/>
        <end position="84"/>
    </location>
</feature>
<feature type="domain" description="GST C-terminal" evidence="3">
    <location>
        <begin position="137"/>
        <end position="277"/>
    </location>
</feature>
<dbReference type="EMBL" id="JAZGQO010000006">
    <property type="protein sequence ID" value="KAK6185304.1"/>
    <property type="molecule type" value="Genomic_DNA"/>
</dbReference>
<evidence type="ECO:0000259" key="2">
    <source>
        <dbReference type="PROSITE" id="PS50404"/>
    </source>
</evidence>
<sequence length="277" mass="32115">MTERLTLYYLPGSYYSQKAALALLEKGVPFNQHYVNLTKGEHLEPWFIRLNRNAQVPLLKDGDKLIPESEDIIKYIDEQFNGVKLTISGNDDYDHINTVLSKNVPIEDITYGTILNPDLSATGLHPLFAHPPQKIKDDFVTYQARIRAYAEEHEELREAYSKHAEYLKNFLQNAVDRGNVEKCITNLQIVFDEVEKQLIKRGSESGKNWLIGPEFTTVDIILTILLNRLVLLGQDGRYFSNQKRTHVHDYWVRVQTRRSFQDLLALVKTYTSQMKKD</sequence>
<dbReference type="Proteomes" id="UP001347796">
    <property type="component" value="Unassembled WGS sequence"/>
</dbReference>
<dbReference type="CDD" id="cd00570">
    <property type="entry name" value="GST_N_family"/>
    <property type="match status" value="1"/>
</dbReference>
<comment type="caution">
    <text evidence="4">The sequence shown here is derived from an EMBL/GenBank/DDBJ whole genome shotgun (WGS) entry which is preliminary data.</text>
</comment>
<dbReference type="InterPro" id="IPR010987">
    <property type="entry name" value="Glutathione-S-Trfase_C-like"/>
</dbReference>
<protein>
    <recommendedName>
        <fullName evidence="6">Ganglioside-induced differentiation-associated protein 1</fullName>
    </recommendedName>
</protein>
<dbReference type="GO" id="GO:0000266">
    <property type="term" value="P:mitochondrial fission"/>
    <property type="evidence" value="ECO:0007669"/>
    <property type="project" value="TreeGrafter"/>
</dbReference>
<comment type="similarity">
    <text evidence="1">Belongs to the GST superfamily.</text>
</comment>
<accession>A0AAN8JYS2</accession>
<name>A0AAN8JYS2_PATCE</name>
<evidence type="ECO:0000313" key="5">
    <source>
        <dbReference type="Proteomes" id="UP001347796"/>
    </source>
</evidence>
<dbReference type="Gene3D" id="3.40.30.10">
    <property type="entry name" value="Glutaredoxin"/>
    <property type="match status" value="1"/>
</dbReference>
<evidence type="ECO:0000259" key="3">
    <source>
        <dbReference type="PROSITE" id="PS50405"/>
    </source>
</evidence>
<dbReference type="InterPro" id="IPR004045">
    <property type="entry name" value="Glutathione_S-Trfase_N"/>
</dbReference>
<evidence type="ECO:0000256" key="1">
    <source>
        <dbReference type="ARBA" id="ARBA00007409"/>
    </source>
</evidence>
<evidence type="ECO:0000313" key="4">
    <source>
        <dbReference type="EMBL" id="KAK6185304.1"/>
    </source>
</evidence>
<dbReference type="PANTHER" id="PTHR44188">
    <property type="entry name" value="GDAP1, ISOFORM A"/>
    <property type="match status" value="1"/>
</dbReference>
<dbReference type="GO" id="GO:0006626">
    <property type="term" value="P:protein targeting to mitochondrion"/>
    <property type="evidence" value="ECO:0007669"/>
    <property type="project" value="TreeGrafter"/>
</dbReference>
<dbReference type="PROSITE" id="PS50405">
    <property type="entry name" value="GST_CTER"/>
    <property type="match status" value="1"/>
</dbReference>
<evidence type="ECO:0008006" key="6">
    <source>
        <dbReference type="Google" id="ProtNLM"/>
    </source>
</evidence>
<dbReference type="GO" id="GO:0008053">
    <property type="term" value="P:mitochondrial fusion"/>
    <property type="evidence" value="ECO:0007669"/>
    <property type="project" value="TreeGrafter"/>
</dbReference>
<dbReference type="GO" id="GO:0005741">
    <property type="term" value="C:mitochondrial outer membrane"/>
    <property type="evidence" value="ECO:0007669"/>
    <property type="project" value="TreeGrafter"/>
</dbReference>
<dbReference type="SUPFAM" id="SSF52833">
    <property type="entry name" value="Thioredoxin-like"/>
    <property type="match status" value="1"/>
</dbReference>
<dbReference type="Pfam" id="PF13417">
    <property type="entry name" value="GST_N_3"/>
    <property type="match status" value="1"/>
</dbReference>